<keyword evidence="3 12" id="KW-0138">CF(0)</keyword>
<reference evidence="15 16" key="1">
    <citation type="journal article" date="2016" name="Nat. Commun.">
        <title>Thousands of microbial genomes shed light on interconnected biogeochemical processes in an aquifer system.</title>
        <authorList>
            <person name="Anantharaman K."/>
            <person name="Brown C.T."/>
            <person name="Hug L.A."/>
            <person name="Sharon I."/>
            <person name="Castelle C.J."/>
            <person name="Probst A.J."/>
            <person name="Thomas B.C."/>
            <person name="Singh A."/>
            <person name="Wilkins M.J."/>
            <person name="Karaoz U."/>
            <person name="Brodie E.L."/>
            <person name="Williams K.H."/>
            <person name="Hubbard S.S."/>
            <person name="Banfield J.F."/>
        </authorList>
    </citation>
    <scope>NUCLEOTIDE SEQUENCE [LARGE SCALE GENOMIC DNA]</scope>
</reference>
<name>A0A1F7IXV7_9BACT</name>
<feature type="transmembrane region" description="Helical" evidence="14">
    <location>
        <begin position="12"/>
        <end position="37"/>
    </location>
</feature>
<sequence>MENLGIDLKLIIAQIINFFILFIIFKKFISVPFLNFVKEERRKEEEKNKLLKDMEEKSLKLDEQKKMMKQEQNKEMEKMMYLAAQDAEALRQELIKKSEKEAADIVAKGKLQIEDEKAKMDKQMKSQLIDISTMLVEKGLQNYLDEEKKRAVTQNILNSLPNGK</sequence>
<dbReference type="GO" id="GO:0045259">
    <property type="term" value="C:proton-transporting ATP synthase complex"/>
    <property type="evidence" value="ECO:0007669"/>
    <property type="project" value="UniProtKB-KW"/>
</dbReference>
<evidence type="ECO:0000256" key="7">
    <source>
        <dbReference type="ARBA" id="ARBA00023065"/>
    </source>
</evidence>
<evidence type="ECO:0000256" key="8">
    <source>
        <dbReference type="ARBA" id="ARBA00023136"/>
    </source>
</evidence>
<dbReference type="EMBL" id="MGAL01000019">
    <property type="protein sequence ID" value="OGK48184.1"/>
    <property type="molecule type" value="Genomic_DNA"/>
</dbReference>
<keyword evidence="13" id="KW-0175">Coiled coil</keyword>
<dbReference type="PANTHER" id="PTHR33445">
    <property type="entry name" value="ATP SYNTHASE SUBUNIT B', CHLOROPLASTIC"/>
    <property type="match status" value="1"/>
</dbReference>
<evidence type="ECO:0000256" key="13">
    <source>
        <dbReference type="SAM" id="Coils"/>
    </source>
</evidence>
<proteinExistence type="inferred from homology"/>
<dbReference type="STRING" id="1802061.A3A93_05615"/>
<dbReference type="PANTHER" id="PTHR33445:SF1">
    <property type="entry name" value="ATP SYNTHASE SUBUNIT B"/>
    <property type="match status" value="1"/>
</dbReference>
<evidence type="ECO:0000256" key="10">
    <source>
        <dbReference type="ARBA" id="ARBA00025198"/>
    </source>
</evidence>
<evidence type="ECO:0000256" key="4">
    <source>
        <dbReference type="ARBA" id="ARBA00022692"/>
    </source>
</evidence>
<evidence type="ECO:0000313" key="16">
    <source>
        <dbReference type="Proteomes" id="UP000177141"/>
    </source>
</evidence>
<organism evidence="15 16">
    <name type="scientific">Candidatus Roizmanbacteria bacterium RIFCSPLOWO2_01_FULL_38_12</name>
    <dbReference type="NCBI Taxonomy" id="1802061"/>
    <lineage>
        <taxon>Bacteria</taxon>
        <taxon>Candidatus Roizmaniibacteriota</taxon>
    </lineage>
</organism>
<comment type="similarity">
    <text evidence="1 12">Belongs to the ATPase B chain family.</text>
</comment>
<evidence type="ECO:0000256" key="14">
    <source>
        <dbReference type="SAM" id="Phobius"/>
    </source>
</evidence>
<evidence type="ECO:0000256" key="3">
    <source>
        <dbReference type="ARBA" id="ARBA00022547"/>
    </source>
</evidence>
<keyword evidence="4 12" id="KW-0812">Transmembrane</keyword>
<dbReference type="GO" id="GO:0046961">
    <property type="term" value="F:proton-transporting ATPase activity, rotational mechanism"/>
    <property type="evidence" value="ECO:0007669"/>
    <property type="project" value="TreeGrafter"/>
</dbReference>
<evidence type="ECO:0008006" key="17">
    <source>
        <dbReference type="Google" id="ProtNLM"/>
    </source>
</evidence>
<comment type="caution">
    <text evidence="15">The sequence shown here is derived from an EMBL/GenBank/DDBJ whole genome shotgun (WGS) entry which is preliminary data.</text>
</comment>
<dbReference type="GO" id="GO:0015986">
    <property type="term" value="P:proton motive force-driven ATP synthesis"/>
    <property type="evidence" value="ECO:0007669"/>
    <property type="project" value="InterPro"/>
</dbReference>
<evidence type="ECO:0000256" key="12">
    <source>
        <dbReference type="RuleBase" id="RU003848"/>
    </source>
</evidence>
<dbReference type="GO" id="GO:0012505">
    <property type="term" value="C:endomembrane system"/>
    <property type="evidence" value="ECO:0007669"/>
    <property type="project" value="UniProtKB-SubCell"/>
</dbReference>
<protein>
    <recommendedName>
        <fullName evidence="17">F-type ATPase subunit b</fullName>
    </recommendedName>
</protein>
<dbReference type="InterPro" id="IPR002146">
    <property type="entry name" value="ATP_synth_b/b'su_bac/chlpt"/>
</dbReference>
<evidence type="ECO:0000256" key="2">
    <source>
        <dbReference type="ARBA" id="ARBA00022448"/>
    </source>
</evidence>
<keyword evidence="7 12" id="KW-0406">Ion transport</keyword>
<evidence type="ECO:0000313" key="15">
    <source>
        <dbReference type="EMBL" id="OGK48184.1"/>
    </source>
</evidence>
<evidence type="ECO:0000256" key="6">
    <source>
        <dbReference type="ARBA" id="ARBA00022989"/>
    </source>
</evidence>
<keyword evidence="8 14" id="KW-0472">Membrane</keyword>
<accession>A0A1F7IXV7</accession>
<evidence type="ECO:0000256" key="9">
    <source>
        <dbReference type="ARBA" id="ARBA00023310"/>
    </source>
</evidence>
<evidence type="ECO:0000256" key="11">
    <source>
        <dbReference type="ARBA" id="ARBA00037847"/>
    </source>
</evidence>
<dbReference type="InterPro" id="IPR050059">
    <property type="entry name" value="ATP_synthase_B_chain"/>
</dbReference>
<dbReference type="Proteomes" id="UP000177141">
    <property type="component" value="Unassembled WGS sequence"/>
</dbReference>
<keyword evidence="2 12" id="KW-0813">Transport</keyword>
<evidence type="ECO:0000256" key="1">
    <source>
        <dbReference type="ARBA" id="ARBA00005513"/>
    </source>
</evidence>
<gene>
    <name evidence="15" type="ORF">A3A93_05615</name>
</gene>
<keyword evidence="9" id="KW-0066">ATP synthesis</keyword>
<dbReference type="AlphaFoldDB" id="A0A1F7IXV7"/>
<keyword evidence="5 12" id="KW-0375">Hydrogen ion transport</keyword>
<feature type="coiled-coil region" evidence="13">
    <location>
        <begin position="34"/>
        <end position="74"/>
    </location>
</feature>
<evidence type="ECO:0000256" key="5">
    <source>
        <dbReference type="ARBA" id="ARBA00022781"/>
    </source>
</evidence>
<comment type="subcellular location">
    <subcellularLocation>
        <location evidence="11">Endomembrane system</location>
        <topology evidence="11">Single-pass membrane protein</topology>
    </subcellularLocation>
</comment>
<keyword evidence="6 14" id="KW-1133">Transmembrane helix</keyword>
<dbReference type="Pfam" id="PF00430">
    <property type="entry name" value="ATP-synt_B"/>
    <property type="match status" value="1"/>
</dbReference>
<comment type="function">
    <text evidence="10">F(1)F(0) ATP synthase produces ATP from ADP in the presence of a proton or sodium gradient. F-type ATPases consist of two structural domains, F(1) containing the extramembraneous catalytic core and F(0) containing the membrane proton channel, linked together by a central stalk and a peripheral stalk. During catalysis, ATP synthesis in the catalytic domain of F(1) is coupled via a rotary mechanism of the central stalk subunits to proton translocation.</text>
</comment>